<dbReference type="EC" id="1.-.-.-" evidence="2"/>
<reference evidence="2" key="1">
    <citation type="submission" date="2019-10" db="EMBL/GenBank/DDBJ databases">
        <authorList>
            <person name="Nor Muhammad N."/>
        </authorList>
    </citation>
    <scope>NUCLEOTIDE SEQUENCE</scope>
</reference>
<dbReference type="EMBL" id="LR727311">
    <property type="protein sequence ID" value="VWO98978.1"/>
    <property type="molecule type" value="Genomic_DNA"/>
</dbReference>
<name>A0A5K1K1N1_9APHY</name>
<proteinExistence type="predicted"/>
<accession>A0A5K1K1N1</accession>
<feature type="chain" id="PRO_5023931391" evidence="1">
    <location>
        <begin position="26"/>
        <end position="104"/>
    </location>
</feature>
<keyword evidence="1" id="KW-0732">Signal</keyword>
<dbReference type="GO" id="GO:0004497">
    <property type="term" value="F:monooxygenase activity"/>
    <property type="evidence" value="ECO:0007669"/>
    <property type="project" value="UniProtKB-KW"/>
</dbReference>
<protein>
    <submittedName>
        <fullName evidence="2">FAD-dependent monooxygenase DEP2 )</fullName>
        <ecNumber evidence="2">1.-.-.-</ecNumber>
    </submittedName>
</protein>
<feature type="signal peptide" evidence="1">
    <location>
        <begin position="1"/>
        <end position="25"/>
    </location>
</feature>
<evidence type="ECO:0000313" key="2">
    <source>
        <dbReference type="EMBL" id="VWO98978.1"/>
    </source>
</evidence>
<organism evidence="2">
    <name type="scientific">Ganoderma boninense</name>
    <dbReference type="NCBI Taxonomy" id="34458"/>
    <lineage>
        <taxon>Eukaryota</taxon>
        <taxon>Fungi</taxon>
        <taxon>Dikarya</taxon>
        <taxon>Basidiomycota</taxon>
        <taxon>Agaricomycotina</taxon>
        <taxon>Agaricomycetes</taxon>
        <taxon>Polyporales</taxon>
        <taxon>Polyporaceae</taxon>
        <taxon>Ganoderma</taxon>
    </lineage>
</organism>
<gene>
    <name evidence="2" type="primary">D2E9W7</name>
</gene>
<keyword evidence="2" id="KW-0560">Oxidoreductase</keyword>
<sequence>MQLKFKPSVFSAALATLSLSQAANAGPIAYGICQTATDLPKLLTITITELGCNTVAVACYAGAGFTFGTVTAGLGAPAAILACNAALGTCSSACAAIALLAPTP</sequence>
<dbReference type="PANTHER" id="PTHR37475:SF1">
    <property type="entry name" value="ZYGOTE-SPECIFIC PROTEIN"/>
    <property type="match status" value="1"/>
</dbReference>
<dbReference type="PANTHER" id="PTHR37475">
    <property type="entry name" value="ZYGOTE-SPECIFIC CLASS V COPY B GENE PROTEIN"/>
    <property type="match status" value="1"/>
</dbReference>
<keyword evidence="2" id="KW-0503">Monooxygenase</keyword>
<dbReference type="AlphaFoldDB" id="A0A5K1K1N1"/>
<evidence type="ECO:0000256" key="1">
    <source>
        <dbReference type="SAM" id="SignalP"/>
    </source>
</evidence>